<dbReference type="EMBL" id="DMAI01000236">
    <property type="protein sequence ID" value="HAE48699.1"/>
    <property type="molecule type" value="Genomic_DNA"/>
</dbReference>
<dbReference type="Pfam" id="PF13409">
    <property type="entry name" value="GST_N_2"/>
    <property type="match status" value="1"/>
</dbReference>
<dbReference type="PANTHER" id="PTHR44051:SF8">
    <property type="entry name" value="GLUTATHIONE S-TRANSFERASE GSTA"/>
    <property type="match status" value="1"/>
</dbReference>
<sequence>MRLYYKPGACSLSSRIVLTEIGLAFETIRVDTETGQTETGNDYRAINPKGYVPALELENGAVLTENPAILQFLADTYPETALTPAAGTLERARLQEWLNFTASELHKAFSPYFRGYPLTAAEKEQVEQRLARRIADVERGLGDGRTYMLGDRFTVADAYLFVVLNWSGFIGLDLARWPAVAAYRARIAARSSVRVAMRQEGLITGEAAE</sequence>
<dbReference type="InterPro" id="IPR036282">
    <property type="entry name" value="Glutathione-S-Trfase_C_sf"/>
</dbReference>
<feature type="domain" description="GST C-terminal" evidence="2">
    <location>
        <begin position="87"/>
        <end position="209"/>
    </location>
</feature>
<dbReference type="PROSITE" id="PS50405">
    <property type="entry name" value="GST_CTER"/>
    <property type="match status" value="1"/>
</dbReference>
<dbReference type="PANTHER" id="PTHR44051">
    <property type="entry name" value="GLUTATHIONE S-TRANSFERASE-RELATED"/>
    <property type="match status" value="1"/>
</dbReference>
<evidence type="ECO:0000313" key="4">
    <source>
        <dbReference type="Proteomes" id="UP000257706"/>
    </source>
</evidence>
<dbReference type="PROSITE" id="PS50404">
    <property type="entry name" value="GST_NTER"/>
    <property type="match status" value="1"/>
</dbReference>
<keyword evidence="3" id="KW-0808">Transferase</keyword>
<dbReference type="SUPFAM" id="SSF47616">
    <property type="entry name" value="GST C-terminal domain-like"/>
    <property type="match status" value="1"/>
</dbReference>
<evidence type="ECO:0000313" key="3">
    <source>
        <dbReference type="EMBL" id="HAE48699.1"/>
    </source>
</evidence>
<feature type="domain" description="GST N-terminal" evidence="1">
    <location>
        <begin position="1"/>
        <end position="81"/>
    </location>
</feature>
<evidence type="ECO:0000259" key="2">
    <source>
        <dbReference type="PROSITE" id="PS50405"/>
    </source>
</evidence>
<dbReference type="NCBIfam" id="NF007831">
    <property type="entry name" value="PRK10542.1"/>
    <property type="match status" value="1"/>
</dbReference>
<proteinExistence type="predicted"/>
<name>A0A3B9IN97_9PROT</name>
<dbReference type="SUPFAM" id="SSF52833">
    <property type="entry name" value="Thioredoxin-like"/>
    <property type="match status" value="1"/>
</dbReference>
<dbReference type="GO" id="GO:0016740">
    <property type="term" value="F:transferase activity"/>
    <property type="evidence" value="ECO:0007669"/>
    <property type="project" value="UniProtKB-KW"/>
</dbReference>
<dbReference type="InterPro" id="IPR004045">
    <property type="entry name" value="Glutathione_S-Trfase_N"/>
</dbReference>
<dbReference type="SFLD" id="SFLDS00019">
    <property type="entry name" value="Glutathione_Transferase_(cytos"/>
    <property type="match status" value="1"/>
</dbReference>
<organism evidence="3 4">
    <name type="scientific">Tistrella mobilis</name>
    <dbReference type="NCBI Taxonomy" id="171437"/>
    <lineage>
        <taxon>Bacteria</taxon>
        <taxon>Pseudomonadati</taxon>
        <taxon>Pseudomonadota</taxon>
        <taxon>Alphaproteobacteria</taxon>
        <taxon>Geminicoccales</taxon>
        <taxon>Geminicoccaceae</taxon>
        <taxon>Tistrella</taxon>
    </lineage>
</organism>
<dbReference type="SFLD" id="SFLDG01150">
    <property type="entry name" value="Main.1:_Beta-like"/>
    <property type="match status" value="1"/>
</dbReference>
<dbReference type="Proteomes" id="UP000257706">
    <property type="component" value="Unassembled WGS sequence"/>
</dbReference>
<accession>A0A3B9IN97</accession>
<comment type="caution">
    <text evidence="3">The sequence shown here is derived from an EMBL/GenBank/DDBJ whole genome shotgun (WGS) entry which is preliminary data.</text>
</comment>
<reference evidence="3 4" key="1">
    <citation type="journal article" date="2018" name="Nat. Biotechnol.">
        <title>A standardized bacterial taxonomy based on genome phylogeny substantially revises the tree of life.</title>
        <authorList>
            <person name="Parks D.H."/>
            <person name="Chuvochina M."/>
            <person name="Waite D.W."/>
            <person name="Rinke C."/>
            <person name="Skarshewski A."/>
            <person name="Chaumeil P.A."/>
            <person name="Hugenholtz P."/>
        </authorList>
    </citation>
    <scope>NUCLEOTIDE SEQUENCE [LARGE SCALE GENOMIC DNA]</scope>
    <source>
        <strain evidence="3">UBA8739</strain>
    </source>
</reference>
<dbReference type="Gene3D" id="3.40.30.10">
    <property type="entry name" value="Glutaredoxin"/>
    <property type="match status" value="1"/>
</dbReference>
<dbReference type="Pfam" id="PF13410">
    <property type="entry name" value="GST_C_2"/>
    <property type="match status" value="1"/>
</dbReference>
<dbReference type="InterPro" id="IPR040079">
    <property type="entry name" value="Glutathione_S-Trfase"/>
</dbReference>
<dbReference type="Gene3D" id="1.20.1050.10">
    <property type="match status" value="1"/>
</dbReference>
<dbReference type="AlphaFoldDB" id="A0A3B9IN97"/>
<dbReference type="CDD" id="cd03057">
    <property type="entry name" value="GST_N_Beta"/>
    <property type="match status" value="1"/>
</dbReference>
<dbReference type="SFLD" id="SFLDG00358">
    <property type="entry name" value="Main_(cytGST)"/>
    <property type="match status" value="1"/>
</dbReference>
<dbReference type="InterPro" id="IPR010987">
    <property type="entry name" value="Glutathione-S-Trfase_C-like"/>
</dbReference>
<protein>
    <submittedName>
        <fullName evidence="3">Glutathione transferase GstA</fullName>
    </submittedName>
</protein>
<dbReference type="CDD" id="cd03188">
    <property type="entry name" value="GST_C_Beta"/>
    <property type="match status" value="1"/>
</dbReference>
<gene>
    <name evidence="3" type="ORF">DCK97_14880</name>
</gene>
<dbReference type="InterPro" id="IPR036249">
    <property type="entry name" value="Thioredoxin-like_sf"/>
</dbReference>
<evidence type="ECO:0000259" key="1">
    <source>
        <dbReference type="PROSITE" id="PS50404"/>
    </source>
</evidence>